<proteinExistence type="predicted"/>
<evidence type="ECO:0000313" key="1">
    <source>
        <dbReference type="EMBL" id="TQR15410.1"/>
    </source>
</evidence>
<protein>
    <submittedName>
        <fullName evidence="1">Uncharacterized protein</fullName>
    </submittedName>
</protein>
<dbReference type="Proteomes" id="UP000316626">
    <property type="component" value="Unassembled WGS sequence"/>
</dbReference>
<sequence length="163" mass="18983">MKIDWQSLKPVQGCLLTGIYANQLNVYQYNNFLDLQTIQLILKIKNPHSLEFWYWKIDWFEDEIGDDFLIIEEQETPEPIEYIYDSEIAPNQHLLMSSSFSVEQNKIKKVSGYGYKDEKSQILTSIVFELEKSFISITTGAVITTKITEKEPEDLGDLIFPCD</sequence>
<evidence type="ECO:0000313" key="2">
    <source>
        <dbReference type="Proteomes" id="UP000316626"/>
    </source>
</evidence>
<reference evidence="1 2" key="1">
    <citation type="submission" date="2019-06" db="EMBL/GenBank/DDBJ databases">
        <title>Psychrobacillus vulpis sp. nov., a new species isolated from feces of a red fox that inhabits in The Tablas de Daimiel Natural Park, Albacete, Spain.</title>
        <authorList>
            <person name="Rodriguez M."/>
            <person name="Reina J.C."/>
            <person name="Bejar V."/>
            <person name="Llamas I."/>
        </authorList>
    </citation>
    <scope>NUCLEOTIDE SEQUENCE [LARGE SCALE GENOMIC DNA]</scope>
    <source>
        <strain evidence="1 2">Z8</strain>
    </source>
</reference>
<dbReference type="RefSeq" id="WP_142644324.1">
    <property type="nucleotide sequence ID" value="NZ_VDGI01000051.1"/>
</dbReference>
<dbReference type="OrthoDB" id="2451977at2"/>
<keyword evidence="2" id="KW-1185">Reference proteome</keyword>
<dbReference type="AlphaFoldDB" id="A0A544TD84"/>
<name>A0A544TD84_9BACI</name>
<gene>
    <name evidence="1" type="ORF">FG384_19355</name>
</gene>
<organism evidence="1 2">
    <name type="scientific">Psychrobacillus vulpis</name>
    <dbReference type="NCBI Taxonomy" id="2325572"/>
    <lineage>
        <taxon>Bacteria</taxon>
        <taxon>Bacillati</taxon>
        <taxon>Bacillota</taxon>
        <taxon>Bacilli</taxon>
        <taxon>Bacillales</taxon>
        <taxon>Bacillaceae</taxon>
        <taxon>Psychrobacillus</taxon>
    </lineage>
</organism>
<comment type="caution">
    <text evidence="1">The sequence shown here is derived from an EMBL/GenBank/DDBJ whole genome shotgun (WGS) entry which is preliminary data.</text>
</comment>
<dbReference type="EMBL" id="VDGI01000051">
    <property type="protein sequence ID" value="TQR15410.1"/>
    <property type="molecule type" value="Genomic_DNA"/>
</dbReference>
<accession>A0A544TD84</accession>